<dbReference type="Pfam" id="PF20256">
    <property type="entry name" value="MoCoBD_2"/>
    <property type="match status" value="2"/>
</dbReference>
<dbReference type="InterPro" id="IPR008274">
    <property type="entry name" value="AldOxase/xan_DH_MoCoBD1"/>
</dbReference>
<dbReference type="InterPro" id="IPR052516">
    <property type="entry name" value="N-heterocyclic_Hydroxylase"/>
</dbReference>
<dbReference type="RefSeq" id="WP_173133057.1">
    <property type="nucleotide sequence ID" value="NZ_CBCSGW010000016.1"/>
</dbReference>
<dbReference type="SMART" id="SM01008">
    <property type="entry name" value="Ald_Xan_dh_C"/>
    <property type="match status" value="1"/>
</dbReference>
<organism evidence="2 3">
    <name type="scientific">Kibdelosporangium persicum</name>
    <dbReference type="NCBI Taxonomy" id="2698649"/>
    <lineage>
        <taxon>Bacteria</taxon>
        <taxon>Bacillati</taxon>
        <taxon>Actinomycetota</taxon>
        <taxon>Actinomycetes</taxon>
        <taxon>Pseudonocardiales</taxon>
        <taxon>Pseudonocardiaceae</taxon>
        <taxon>Kibdelosporangium</taxon>
    </lineage>
</organism>
<dbReference type="PANTHER" id="PTHR47495">
    <property type="entry name" value="ALDEHYDE DEHYDROGENASE"/>
    <property type="match status" value="1"/>
</dbReference>
<dbReference type="Pfam" id="PF02738">
    <property type="entry name" value="MoCoBD_1"/>
    <property type="match status" value="1"/>
</dbReference>
<dbReference type="Gene3D" id="3.30.365.10">
    <property type="entry name" value="Aldehyde oxidase/xanthine dehydrogenase, molybdopterin binding domain"/>
    <property type="match status" value="3"/>
</dbReference>
<evidence type="ECO:0000313" key="3">
    <source>
        <dbReference type="Proteomes" id="UP000763557"/>
    </source>
</evidence>
<evidence type="ECO:0000313" key="2">
    <source>
        <dbReference type="EMBL" id="NRN66645.1"/>
    </source>
</evidence>
<gene>
    <name evidence="2" type="ORF">GC106_38700</name>
</gene>
<accession>A0ABX2F769</accession>
<dbReference type="PIRSF" id="PIRSF036389">
    <property type="entry name" value="IOR_B"/>
    <property type="match status" value="1"/>
</dbReference>
<dbReference type="PANTHER" id="PTHR47495:SF1">
    <property type="entry name" value="BLL3820 PROTEIN"/>
    <property type="match status" value="1"/>
</dbReference>
<reference evidence="2 3" key="1">
    <citation type="submission" date="2020-01" db="EMBL/GenBank/DDBJ databases">
        <title>Kibdelosporangium persica a novel Actinomycetes from a hot desert in Iran.</title>
        <authorList>
            <person name="Safaei N."/>
            <person name="Zaburannyi N."/>
            <person name="Mueller R."/>
            <person name="Wink J."/>
        </authorList>
    </citation>
    <scope>NUCLEOTIDE SEQUENCE [LARGE SCALE GENOMIC DNA]</scope>
    <source>
        <strain evidence="2 3">4NS15</strain>
    </source>
</reference>
<dbReference type="InterPro" id="IPR037165">
    <property type="entry name" value="AldOxase/xan_DH_Mopterin-bd_sf"/>
</dbReference>
<dbReference type="EMBL" id="JAAATY010000011">
    <property type="protein sequence ID" value="NRN66645.1"/>
    <property type="molecule type" value="Genomic_DNA"/>
</dbReference>
<feature type="domain" description="Aldehyde oxidase/xanthine dehydrogenase a/b hammerhead" evidence="1">
    <location>
        <begin position="164"/>
        <end position="244"/>
    </location>
</feature>
<dbReference type="SUPFAM" id="SSF56003">
    <property type="entry name" value="Molybdenum cofactor-binding domain"/>
    <property type="match status" value="2"/>
</dbReference>
<name>A0ABX2F769_9PSEU</name>
<dbReference type="Gene3D" id="3.90.1170.50">
    <property type="entry name" value="Aldehyde oxidase/xanthine dehydrogenase, a/b hammerhead"/>
    <property type="match status" value="1"/>
</dbReference>
<protein>
    <submittedName>
        <fullName evidence="2">Nicotinate dehydrogenase subunit B</fullName>
    </submittedName>
</protein>
<dbReference type="InterPro" id="IPR000674">
    <property type="entry name" value="Ald_Oxase/Xan_DH_a/b"/>
</dbReference>
<sequence length="687" mass="72898">MIPPALAAAPRLSRWITINASGTVAVRSGKVELGQGILTALGQIVADELDVGFNRIQLIPLTAPVTAEQTLTAGSRSLEESGAALRQAAAEVRALFIAASGLGSHATVHDGLIMSDAGTTSYWDLAETVSLDVDATGEPRPKPPSHHTVVGTSTPRIDLPDKVYGRARFIHDMSLPGMLYGRVVRPPSPGATLRSLDTSATKALTGIVEVVRDGSFLGVVAAQEETAISGAELLRSHAVWDETASLPSSVAELLTSTPVETQTVDAVSPGFPTTATAYYSRPYLAHASIGPACAIAQWSGTALEVWSHTQGAYNLRKAITIALPVALDQITVHHVEGSGCYGHNGADDVAFDAVLLARVVPGHAVQVVWSRADELAWAPFGPAMGVRMSACVENGTITGWRHETFGNGHLARPGMSPTAPGLLSAAYLADAKPLFVSDDPPTARGGGAQRNAIPLYTFPRREIIKNRLLHMPLRTSAMRALGAYLNVFAIESFMDELAGDVDPVEFRLRHLTDDRARTVILAAADRAGWWDRVPEQDRGCGFGFARYSNHGAYCAVVAEVRAEQELQVTRLTVAVDAGLVVSPDGLRNQIEGGAIQSTSWTLKEEVRFTRTRVTSTDWESYPILKFSEVPDVDVLLVNRPDLPSRGAGEAAQGPTAAAIGNALADALGVRVRTLPLNAENIIAAMPG</sequence>
<keyword evidence="3" id="KW-1185">Reference proteome</keyword>
<dbReference type="InterPro" id="IPR046867">
    <property type="entry name" value="AldOxase/xan_DH_MoCoBD2"/>
</dbReference>
<proteinExistence type="predicted"/>
<evidence type="ECO:0000259" key="1">
    <source>
        <dbReference type="SMART" id="SM01008"/>
    </source>
</evidence>
<comment type="caution">
    <text evidence="2">The sequence shown here is derived from an EMBL/GenBank/DDBJ whole genome shotgun (WGS) entry which is preliminary data.</text>
</comment>
<dbReference type="Proteomes" id="UP000763557">
    <property type="component" value="Unassembled WGS sequence"/>
</dbReference>
<dbReference type="InterPro" id="IPR012368">
    <property type="entry name" value="OxRdtase_Mopterin-bd_su_IorB"/>
</dbReference>